<dbReference type="SMART" id="SM01134">
    <property type="entry name" value="DeoRC"/>
    <property type="match status" value="1"/>
</dbReference>
<dbReference type="PROSITE" id="PS00894">
    <property type="entry name" value="HTH_DEOR_1"/>
    <property type="match status" value="1"/>
</dbReference>
<dbReference type="SMART" id="SM00420">
    <property type="entry name" value="HTH_DEOR"/>
    <property type="match status" value="1"/>
</dbReference>
<evidence type="ECO:0000313" key="5">
    <source>
        <dbReference type="EMBL" id="GGF41814.1"/>
    </source>
</evidence>
<keyword evidence="2" id="KW-0238">DNA-binding</keyword>
<dbReference type="SUPFAM" id="SSF46785">
    <property type="entry name" value="Winged helix' DNA-binding domain"/>
    <property type="match status" value="1"/>
</dbReference>
<evidence type="ECO:0000256" key="2">
    <source>
        <dbReference type="ARBA" id="ARBA00023125"/>
    </source>
</evidence>
<gene>
    <name evidence="5" type="ORF">GCM10011366_06910</name>
</gene>
<evidence type="ECO:0000313" key="6">
    <source>
        <dbReference type="Proteomes" id="UP000605670"/>
    </source>
</evidence>
<organism evidence="5 6">
    <name type="scientific">Ornithinimicrobium tianjinense</name>
    <dbReference type="NCBI Taxonomy" id="1195761"/>
    <lineage>
        <taxon>Bacteria</taxon>
        <taxon>Bacillati</taxon>
        <taxon>Actinomycetota</taxon>
        <taxon>Actinomycetes</taxon>
        <taxon>Micrococcales</taxon>
        <taxon>Ornithinimicrobiaceae</taxon>
        <taxon>Ornithinimicrobium</taxon>
    </lineage>
</organism>
<reference evidence="5" key="2">
    <citation type="submission" date="2020-09" db="EMBL/GenBank/DDBJ databases">
        <authorList>
            <person name="Sun Q."/>
            <person name="Zhou Y."/>
        </authorList>
    </citation>
    <scope>NUCLEOTIDE SEQUENCE</scope>
    <source>
        <strain evidence="5">CGMCC 1.12160</strain>
    </source>
</reference>
<evidence type="ECO:0000256" key="3">
    <source>
        <dbReference type="ARBA" id="ARBA00023163"/>
    </source>
</evidence>
<dbReference type="GO" id="GO:0003677">
    <property type="term" value="F:DNA binding"/>
    <property type="evidence" value="ECO:0007669"/>
    <property type="project" value="UniProtKB-KW"/>
</dbReference>
<evidence type="ECO:0000259" key="4">
    <source>
        <dbReference type="PROSITE" id="PS51000"/>
    </source>
</evidence>
<reference evidence="5" key="1">
    <citation type="journal article" date="2014" name="Int. J. Syst. Evol. Microbiol.">
        <title>Complete genome sequence of Corynebacterium casei LMG S-19264T (=DSM 44701T), isolated from a smear-ripened cheese.</title>
        <authorList>
            <consortium name="US DOE Joint Genome Institute (JGI-PGF)"/>
            <person name="Walter F."/>
            <person name="Albersmeier A."/>
            <person name="Kalinowski J."/>
            <person name="Ruckert C."/>
        </authorList>
    </citation>
    <scope>NUCLEOTIDE SEQUENCE</scope>
    <source>
        <strain evidence="5">CGMCC 1.12160</strain>
    </source>
</reference>
<feature type="domain" description="HTH deoR-type" evidence="4">
    <location>
        <begin position="3"/>
        <end position="58"/>
    </location>
</feature>
<dbReference type="PANTHER" id="PTHR30363:SF58">
    <property type="entry name" value="REGULATORY PROTEIN, DEOR FAMILY"/>
    <property type="match status" value="1"/>
</dbReference>
<keyword evidence="1" id="KW-0805">Transcription regulation</keyword>
<dbReference type="Proteomes" id="UP000605670">
    <property type="component" value="Unassembled WGS sequence"/>
</dbReference>
<dbReference type="AlphaFoldDB" id="A0A917BGH7"/>
<dbReference type="EMBL" id="BMEM01000001">
    <property type="protein sequence ID" value="GGF41814.1"/>
    <property type="molecule type" value="Genomic_DNA"/>
</dbReference>
<dbReference type="InterPro" id="IPR037171">
    <property type="entry name" value="NagB/RpiA_transferase-like"/>
</dbReference>
<dbReference type="Pfam" id="PF08220">
    <property type="entry name" value="HTH_DeoR"/>
    <property type="match status" value="1"/>
</dbReference>
<dbReference type="Gene3D" id="3.40.50.1360">
    <property type="match status" value="1"/>
</dbReference>
<dbReference type="PANTHER" id="PTHR30363">
    <property type="entry name" value="HTH-TYPE TRANSCRIPTIONAL REGULATOR SRLR-RELATED"/>
    <property type="match status" value="1"/>
</dbReference>
<dbReference type="Gene3D" id="1.10.10.10">
    <property type="entry name" value="Winged helix-like DNA-binding domain superfamily/Winged helix DNA-binding domain"/>
    <property type="match status" value="1"/>
</dbReference>
<dbReference type="InterPro" id="IPR001034">
    <property type="entry name" value="DeoR_HTH"/>
</dbReference>
<sequence>MIPLERQRQILRVLQERGTASVSELRDLLAVSHMTVRRDIAALEELGRVVSVSGGVSLPQRLVLDDPHTTKELIHPDEKAAAAERAAQLVEEGDLVLLDAGTTTLALARALAHRSDLAFVTNDLAIATFLSEHAQGRDLYLAGGRVDRANLSTEGVQVAEAIAGFNIDIAFLSTSSFDLRGLSVPTEAKKVVKRAALDHSDRSVLLTDSSKYGRVAALRAAGLVELDAIVTDTALAQSAQDGIAQLDVELILVDVAEHQRTRKVHP</sequence>
<dbReference type="InterPro" id="IPR018356">
    <property type="entry name" value="Tscrpt_reg_HTH_DeoR_CS"/>
</dbReference>
<comment type="caution">
    <text evidence="5">The sequence shown here is derived from an EMBL/GenBank/DDBJ whole genome shotgun (WGS) entry which is preliminary data.</text>
</comment>
<evidence type="ECO:0000256" key="1">
    <source>
        <dbReference type="ARBA" id="ARBA00023015"/>
    </source>
</evidence>
<dbReference type="InterPro" id="IPR036390">
    <property type="entry name" value="WH_DNA-bd_sf"/>
</dbReference>
<name>A0A917BGH7_9MICO</name>
<dbReference type="RefSeq" id="WP_188428192.1">
    <property type="nucleotide sequence ID" value="NZ_BAABKH010000015.1"/>
</dbReference>
<dbReference type="SUPFAM" id="SSF100950">
    <property type="entry name" value="NagB/RpiA/CoA transferase-like"/>
    <property type="match status" value="1"/>
</dbReference>
<protein>
    <submittedName>
        <fullName evidence="5">DeoR family transcriptional regulator</fullName>
    </submittedName>
</protein>
<proteinExistence type="predicted"/>
<dbReference type="GO" id="GO:0003700">
    <property type="term" value="F:DNA-binding transcription factor activity"/>
    <property type="evidence" value="ECO:0007669"/>
    <property type="project" value="InterPro"/>
</dbReference>
<dbReference type="InterPro" id="IPR036388">
    <property type="entry name" value="WH-like_DNA-bd_sf"/>
</dbReference>
<dbReference type="InterPro" id="IPR014036">
    <property type="entry name" value="DeoR-like_C"/>
</dbReference>
<dbReference type="InterPro" id="IPR050313">
    <property type="entry name" value="Carb_Metab_HTH_regulators"/>
</dbReference>
<keyword evidence="3" id="KW-0804">Transcription</keyword>
<dbReference type="Pfam" id="PF00455">
    <property type="entry name" value="DeoRC"/>
    <property type="match status" value="1"/>
</dbReference>
<dbReference type="PROSITE" id="PS51000">
    <property type="entry name" value="HTH_DEOR_2"/>
    <property type="match status" value="1"/>
</dbReference>
<keyword evidence="6" id="KW-1185">Reference proteome</keyword>
<accession>A0A917BGH7</accession>